<sequence>MKVTVRPCPILGPEKNGNNAAKAGCRIVCADRGEPHALREADDLWHGWNSAPDVAGVPTMIDSVFQGEA</sequence>
<gene>
    <name evidence="1" type="ORF">SAMN04488690_1644</name>
</gene>
<dbReference type="AlphaFoldDB" id="A0A1W1GX55"/>
<evidence type="ECO:0000313" key="1">
    <source>
        <dbReference type="EMBL" id="SLM23937.1"/>
    </source>
</evidence>
<protein>
    <submittedName>
        <fullName evidence="1">Uncharacterized protein</fullName>
    </submittedName>
</protein>
<evidence type="ECO:0000313" key="2">
    <source>
        <dbReference type="Proteomes" id="UP000191133"/>
    </source>
</evidence>
<proteinExistence type="predicted"/>
<accession>A0A1W1GX55</accession>
<name>A0A1W1GX55_9GAMM</name>
<dbReference type="Proteomes" id="UP000191133">
    <property type="component" value="Unassembled WGS sequence"/>
</dbReference>
<organism evidence="1 2">
    <name type="scientific">Stenotrophomonas indicatrix</name>
    <dbReference type="NCBI Taxonomy" id="2045451"/>
    <lineage>
        <taxon>Bacteria</taxon>
        <taxon>Pseudomonadati</taxon>
        <taxon>Pseudomonadota</taxon>
        <taxon>Gammaproteobacteria</taxon>
        <taxon>Lysobacterales</taxon>
        <taxon>Lysobacteraceae</taxon>
        <taxon>Stenotrophomonas</taxon>
    </lineage>
</organism>
<dbReference type="EMBL" id="FWEU01000002">
    <property type="protein sequence ID" value="SLM23937.1"/>
    <property type="molecule type" value="Genomic_DNA"/>
</dbReference>
<reference evidence="2" key="1">
    <citation type="submission" date="2016-10" db="EMBL/GenBank/DDBJ databases">
        <authorList>
            <person name="Varghese N."/>
        </authorList>
    </citation>
    <scope>NUCLEOTIDE SEQUENCE [LARGE SCALE GENOMIC DNA]</scope>
    <source>
        <strain evidence="2">92MFCol6.1</strain>
    </source>
</reference>